<gene>
    <name evidence="1" type="ORF">AO498_13155</name>
</gene>
<dbReference type="STRING" id="1727163.AO498_13155"/>
<proteinExistence type="predicted"/>
<protein>
    <submittedName>
        <fullName evidence="1">Uncharacterized protein</fullName>
    </submittedName>
</protein>
<organism evidence="1 2">
    <name type="scientific">Algoriphagus sanaruensis</name>
    <dbReference type="NCBI Taxonomy" id="1727163"/>
    <lineage>
        <taxon>Bacteria</taxon>
        <taxon>Pseudomonadati</taxon>
        <taxon>Bacteroidota</taxon>
        <taxon>Cytophagia</taxon>
        <taxon>Cytophagales</taxon>
        <taxon>Cyclobacteriaceae</taxon>
        <taxon>Algoriphagus</taxon>
    </lineage>
</organism>
<dbReference type="KEGG" id="alm:AO498_13155"/>
<dbReference type="RefSeq" id="WP_067548511.1">
    <property type="nucleotide sequence ID" value="NZ_CP012836.1"/>
</dbReference>
<dbReference type="PATRIC" id="fig|1727163.4.peg.2745"/>
<reference evidence="2" key="1">
    <citation type="submission" date="2015-09" db="EMBL/GenBank/DDBJ databases">
        <title>Complete sequence of Algoriphagus sp. M8-2.</title>
        <authorList>
            <person name="Shintani M."/>
        </authorList>
    </citation>
    <scope>NUCLEOTIDE SEQUENCE [LARGE SCALE GENOMIC DNA]</scope>
    <source>
        <strain evidence="2">M8-2</strain>
    </source>
</reference>
<dbReference type="EMBL" id="CP012836">
    <property type="protein sequence ID" value="AMQ57389.1"/>
    <property type="molecule type" value="Genomic_DNA"/>
</dbReference>
<reference evidence="1 2" key="2">
    <citation type="journal article" date="2016" name="Genome Announc.">
        <title>Complete Genome Sequence of Algoriphagus sp. Strain M8-2, Isolated from a Brackish Lake.</title>
        <authorList>
            <person name="Muraguchi Y."/>
            <person name="Kushimoto K."/>
            <person name="Ohtsubo Y."/>
            <person name="Suzuki T."/>
            <person name="Dohra H."/>
            <person name="Kimbara K."/>
            <person name="Shintani M."/>
        </authorList>
    </citation>
    <scope>NUCLEOTIDE SEQUENCE [LARGE SCALE GENOMIC DNA]</scope>
    <source>
        <strain evidence="1 2">M8-2</strain>
    </source>
</reference>
<sequence length="92" mass="10742">MALKYTKHFLDKLENLFASSEYVLRYEKGNFKSGYCVLKETRIVIVNKYFPLEGKINALVDILSELKLDPSGFKDKANQEFLKELQQTTLKF</sequence>
<keyword evidence="2" id="KW-1185">Reference proteome</keyword>
<dbReference type="Proteomes" id="UP000073816">
    <property type="component" value="Chromosome"/>
</dbReference>
<dbReference type="AlphaFoldDB" id="A0A142EQI4"/>
<evidence type="ECO:0000313" key="1">
    <source>
        <dbReference type="EMBL" id="AMQ57389.1"/>
    </source>
</evidence>
<accession>A0A142EQI4</accession>
<evidence type="ECO:0000313" key="2">
    <source>
        <dbReference type="Proteomes" id="UP000073816"/>
    </source>
</evidence>
<name>A0A142EQI4_9BACT</name>
<dbReference type="OrthoDB" id="1524666at2"/>